<comment type="pathway">
    <text evidence="5 7">Amino-acid biosynthesis; L-lysine biosynthesis via DAP pathway; L-lysine from DL-2,6-diaminopimelate: step 1/1.</text>
</comment>
<evidence type="ECO:0000256" key="7">
    <source>
        <dbReference type="RuleBase" id="RU003738"/>
    </source>
</evidence>
<dbReference type="Gene3D" id="2.40.37.10">
    <property type="entry name" value="Lyase, Ornithine Decarboxylase, Chain A, domain 1"/>
    <property type="match status" value="1"/>
</dbReference>
<evidence type="ECO:0000256" key="5">
    <source>
        <dbReference type="HAMAP-Rule" id="MF_02120"/>
    </source>
</evidence>
<dbReference type="InterPro" id="IPR022644">
    <property type="entry name" value="De-COase2_N"/>
</dbReference>
<organism evidence="10 11">
    <name type="scientific">Desmospora profundinema</name>
    <dbReference type="NCBI Taxonomy" id="1571184"/>
    <lineage>
        <taxon>Bacteria</taxon>
        <taxon>Bacillati</taxon>
        <taxon>Bacillota</taxon>
        <taxon>Bacilli</taxon>
        <taxon>Bacillales</taxon>
        <taxon>Thermoactinomycetaceae</taxon>
        <taxon>Desmospora</taxon>
    </lineage>
</organism>
<keyword evidence="5" id="KW-0028">Amino-acid biosynthesis</keyword>
<feature type="binding site" evidence="5">
    <location>
        <position position="248"/>
    </location>
    <ligand>
        <name>pyridoxal 5'-phosphate</name>
        <dbReference type="ChEBI" id="CHEBI:597326"/>
    </ligand>
</feature>
<proteinExistence type="inferred from homology"/>
<keyword evidence="3 5" id="KW-0663">Pyridoxal phosphate</keyword>
<dbReference type="InterPro" id="IPR000183">
    <property type="entry name" value="Orn/DAP/Arg_de-COase"/>
</dbReference>
<sequence>MHFHGTSRINEKGHLEIGGCDTTDLVRRWGTPLYVMDENLIRRRMRQFMEAFEATDLSFQVAYASKAFSTLAMCRLVEEEGLFLDVVSEGELYTALAADFPAERIYFHGNNKTPSEVARGLDAGIRLFVADNFTELHLLEALARERGLRVPILLRTTPGVEAHTHDYIQTGQEDSKFGFDLGSGQVQEAVRQCMESDILHLEGFHCHIGSQIFEVEGFRLAVAKMAELVRHCREQFGFHTEILNLGGGFGIRYSEGDEPLEPVRYVEAIAQAISQAFSEEERPEIWLEPGRSIVGEAGTTLYEVGTIKEIPGVRKYVAVDGGMNDNLRPALYQATYEAILANKADCEPEETVSIAGKLCETGDMLIWDAYLPAVESGDVLAVGCTGAYNYSMANNYNRMPRPAVVFVADGRSELVVMRETLDDLISQDVIPERLKRKTIPASS</sequence>
<evidence type="ECO:0000256" key="6">
    <source>
        <dbReference type="NCBIfam" id="TIGR01048"/>
    </source>
</evidence>
<dbReference type="NCBIfam" id="TIGR01048">
    <property type="entry name" value="lysA"/>
    <property type="match status" value="1"/>
</dbReference>
<reference evidence="10 11" key="1">
    <citation type="submission" date="2023-07" db="EMBL/GenBank/DDBJ databases">
        <title>Genomic Encyclopedia of Type Strains, Phase IV (KMG-IV): sequencing the most valuable type-strain genomes for metagenomic binning, comparative biology and taxonomic classification.</title>
        <authorList>
            <person name="Goeker M."/>
        </authorList>
    </citation>
    <scope>NUCLEOTIDE SEQUENCE [LARGE SCALE GENOMIC DNA]</scope>
    <source>
        <strain evidence="10 11">DSM 45903</strain>
    </source>
</reference>
<dbReference type="InterPro" id="IPR029066">
    <property type="entry name" value="PLP-binding_barrel"/>
</dbReference>
<dbReference type="EC" id="4.1.1.20" evidence="5 6"/>
<evidence type="ECO:0000256" key="2">
    <source>
        <dbReference type="ARBA" id="ARBA00022793"/>
    </source>
</evidence>
<dbReference type="PRINTS" id="PR01179">
    <property type="entry name" value="ODADCRBXLASE"/>
</dbReference>
<feature type="domain" description="Orn/DAP/Arg decarboxylase 2 C-terminal" evidence="8">
    <location>
        <begin position="34"/>
        <end position="386"/>
    </location>
</feature>
<dbReference type="Gene3D" id="3.20.20.10">
    <property type="entry name" value="Alanine racemase"/>
    <property type="match status" value="1"/>
</dbReference>
<feature type="domain" description="Orn/DAP/Arg decarboxylase 2 N-terminal" evidence="9">
    <location>
        <begin position="40"/>
        <end position="294"/>
    </location>
</feature>
<dbReference type="SUPFAM" id="SSF50621">
    <property type="entry name" value="Alanine racemase C-terminal domain-like"/>
    <property type="match status" value="1"/>
</dbReference>
<comment type="cofactor">
    <cofactor evidence="1 5 7">
        <name>pyridoxal 5'-phosphate</name>
        <dbReference type="ChEBI" id="CHEBI:597326"/>
    </cofactor>
</comment>
<dbReference type="RefSeq" id="WP_309862000.1">
    <property type="nucleotide sequence ID" value="NZ_JAVDQG010000001.1"/>
</dbReference>
<comment type="subunit">
    <text evidence="5">Homodimer.</text>
</comment>
<name>A0ABU1IIG2_9BACL</name>
<feature type="binding site" evidence="5">
    <location>
        <begin position="288"/>
        <end position="291"/>
    </location>
    <ligand>
        <name>pyridoxal 5'-phosphate</name>
        <dbReference type="ChEBI" id="CHEBI:597326"/>
    </ligand>
</feature>
<dbReference type="Pfam" id="PF00278">
    <property type="entry name" value="Orn_DAP_Arg_deC"/>
    <property type="match status" value="1"/>
</dbReference>
<evidence type="ECO:0000256" key="3">
    <source>
        <dbReference type="ARBA" id="ARBA00022898"/>
    </source>
</evidence>
<feature type="binding site" evidence="5">
    <location>
        <position position="328"/>
    </location>
    <ligand>
        <name>substrate</name>
    </ligand>
</feature>
<keyword evidence="4 5" id="KW-0456">Lyase</keyword>
<evidence type="ECO:0000313" key="10">
    <source>
        <dbReference type="EMBL" id="MDR6224566.1"/>
    </source>
</evidence>
<keyword evidence="5 7" id="KW-0457">Lysine biosynthesis</keyword>
<protein>
    <recommendedName>
        <fullName evidence="5 6">Diaminopimelate decarboxylase</fullName>
        <shortName evidence="5">DAP decarboxylase</shortName>
        <shortName evidence="5">DAPDC</shortName>
        <ecNumber evidence="5 6">4.1.1.20</ecNumber>
    </recommendedName>
</protein>
<dbReference type="InterPro" id="IPR022643">
    <property type="entry name" value="De-COase2_C"/>
</dbReference>
<evidence type="ECO:0000259" key="9">
    <source>
        <dbReference type="Pfam" id="PF02784"/>
    </source>
</evidence>
<evidence type="ECO:0000256" key="1">
    <source>
        <dbReference type="ARBA" id="ARBA00001933"/>
    </source>
</evidence>
<evidence type="ECO:0000259" key="8">
    <source>
        <dbReference type="Pfam" id="PF00278"/>
    </source>
</evidence>
<dbReference type="EMBL" id="JAVDQG010000001">
    <property type="protein sequence ID" value="MDR6224566.1"/>
    <property type="molecule type" value="Genomic_DNA"/>
</dbReference>
<accession>A0ABU1IIG2</accession>
<gene>
    <name evidence="5" type="primary">lysA</name>
    <name evidence="10" type="ORF">JOE21_000554</name>
</gene>
<feature type="binding site" evidence="5">
    <location>
        <position position="360"/>
    </location>
    <ligand>
        <name>substrate</name>
    </ligand>
</feature>
<dbReference type="InterPro" id="IPR002986">
    <property type="entry name" value="DAP_deCOOHase_LysA"/>
</dbReference>
<comment type="catalytic activity">
    <reaction evidence="5 7">
        <text>meso-2,6-diaminopimelate + H(+) = L-lysine + CO2</text>
        <dbReference type="Rhea" id="RHEA:15101"/>
        <dbReference type="ChEBI" id="CHEBI:15378"/>
        <dbReference type="ChEBI" id="CHEBI:16526"/>
        <dbReference type="ChEBI" id="CHEBI:32551"/>
        <dbReference type="ChEBI" id="CHEBI:57791"/>
        <dbReference type="EC" id="4.1.1.20"/>
    </reaction>
</comment>
<dbReference type="Pfam" id="PF02784">
    <property type="entry name" value="Orn_Arg_deC_N"/>
    <property type="match status" value="1"/>
</dbReference>
<evidence type="ECO:0000313" key="11">
    <source>
        <dbReference type="Proteomes" id="UP001185012"/>
    </source>
</evidence>
<dbReference type="PRINTS" id="PR01181">
    <property type="entry name" value="DAPDCRBXLASE"/>
</dbReference>
<dbReference type="HAMAP" id="MF_02120">
    <property type="entry name" value="LysA"/>
    <property type="match status" value="1"/>
</dbReference>
<keyword evidence="2 5" id="KW-0210">Decarboxylase</keyword>
<dbReference type="SUPFAM" id="SSF51419">
    <property type="entry name" value="PLP-binding barrel"/>
    <property type="match status" value="1"/>
</dbReference>
<dbReference type="PANTHER" id="PTHR43727">
    <property type="entry name" value="DIAMINOPIMELATE DECARBOXYLASE"/>
    <property type="match status" value="1"/>
</dbReference>
<comment type="caution">
    <text evidence="10">The sequence shown here is derived from an EMBL/GenBank/DDBJ whole genome shotgun (WGS) entry which is preliminary data.</text>
</comment>
<feature type="modified residue" description="N6-(pyridoxal phosphate)lysine" evidence="5">
    <location>
        <position position="66"/>
    </location>
</feature>
<feature type="binding site" evidence="5">
    <location>
        <position position="388"/>
    </location>
    <ligand>
        <name>substrate</name>
    </ligand>
</feature>
<dbReference type="PANTHER" id="PTHR43727:SF2">
    <property type="entry name" value="GROUP IV DECARBOXYLASE"/>
    <property type="match status" value="1"/>
</dbReference>
<dbReference type="InterPro" id="IPR009006">
    <property type="entry name" value="Ala_racemase/Decarboxylase_C"/>
</dbReference>
<feature type="binding site" evidence="5">
    <location>
        <position position="291"/>
    </location>
    <ligand>
        <name>substrate</name>
    </ligand>
</feature>
<comment type="function">
    <text evidence="5">Specifically catalyzes the decarboxylation of meso-diaminopimelate (meso-DAP) to L-lysine.</text>
</comment>
<dbReference type="Proteomes" id="UP001185012">
    <property type="component" value="Unassembled WGS sequence"/>
</dbReference>
<evidence type="ECO:0000256" key="4">
    <source>
        <dbReference type="ARBA" id="ARBA00023239"/>
    </source>
</evidence>
<keyword evidence="11" id="KW-1185">Reference proteome</keyword>
<dbReference type="CDD" id="cd06828">
    <property type="entry name" value="PLPDE_III_DapDC"/>
    <property type="match status" value="1"/>
</dbReference>
<feature type="binding site" evidence="5">
    <location>
        <position position="388"/>
    </location>
    <ligand>
        <name>pyridoxal 5'-phosphate</name>
        <dbReference type="ChEBI" id="CHEBI:597326"/>
    </ligand>
</feature>
<comment type="similarity">
    <text evidence="5">Belongs to the Orn/Lys/Arg decarboxylase class-II family. LysA subfamily.</text>
</comment>
<feature type="binding site" evidence="5">
    <location>
        <position position="332"/>
    </location>
    <ligand>
        <name>substrate</name>
    </ligand>
</feature>
<dbReference type="GO" id="GO:0008836">
    <property type="term" value="F:diaminopimelate decarboxylase activity"/>
    <property type="evidence" value="ECO:0007669"/>
    <property type="project" value="UniProtKB-EC"/>
</dbReference>